<evidence type="ECO:0008006" key="3">
    <source>
        <dbReference type="Google" id="ProtNLM"/>
    </source>
</evidence>
<reference evidence="1 2" key="1">
    <citation type="journal article" date="2010" name="J. Bacteriol.">
        <title>The genome of the amoeba symbiont 'Candidatus Amoebophilus asiaticus' reveals common mechanisms for host cell interaction among amoeba-associated bacteria.</title>
        <authorList>
            <person name="Schmitz-Esser S."/>
            <person name="Tischler P."/>
            <person name="Arnold R."/>
            <person name="Montanaro J."/>
            <person name="Wagner M."/>
            <person name="Rattei T."/>
            <person name="Horn M."/>
        </authorList>
    </citation>
    <scope>NUCLEOTIDE SEQUENCE [LARGE SCALE GENOMIC DNA]</scope>
    <source>
        <strain evidence="1 2">5a2</strain>
    </source>
</reference>
<gene>
    <name evidence="1" type="ordered locus">Aasi_0421</name>
</gene>
<dbReference type="AlphaFoldDB" id="B3ERI5"/>
<dbReference type="EMBL" id="CP001102">
    <property type="protein sequence ID" value="ACE05837.1"/>
    <property type="molecule type" value="Genomic_DNA"/>
</dbReference>
<evidence type="ECO:0000313" key="1">
    <source>
        <dbReference type="EMBL" id="ACE05837.1"/>
    </source>
</evidence>
<dbReference type="HOGENOM" id="CLU_105320_4_1_10"/>
<evidence type="ECO:0000313" key="2">
    <source>
        <dbReference type="Proteomes" id="UP000001227"/>
    </source>
</evidence>
<dbReference type="Proteomes" id="UP000001227">
    <property type="component" value="Chromosome"/>
</dbReference>
<proteinExistence type="predicted"/>
<dbReference type="STRING" id="452471.Aasi_0421"/>
<sequence length="102" mass="11199">MGMQKRSSSIITLLVGLALGTLVGMLFSPTGGATIRGFLVYQCRKVLQNIKRMFTHMAPFHHDITIDNTAKAASQEVIERTVKKAKKILEAAELLSNQLDGK</sequence>
<organism evidence="1 2">
    <name type="scientific">Amoebophilus asiaticus (strain 5a2)</name>
    <dbReference type="NCBI Taxonomy" id="452471"/>
    <lineage>
        <taxon>Bacteria</taxon>
        <taxon>Pseudomonadati</taxon>
        <taxon>Bacteroidota</taxon>
        <taxon>Cytophagia</taxon>
        <taxon>Cytophagales</taxon>
        <taxon>Amoebophilaceae</taxon>
        <taxon>Candidatus Amoebophilus</taxon>
    </lineage>
</organism>
<accession>B3ERI5</accession>
<dbReference type="KEGG" id="aas:Aasi_0421"/>
<name>B3ERI5_AMOA5</name>
<protein>
    <recommendedName>
        <fullName evidence="3">YtxH domain-containing protein</fullName>
    </recommendedName>
</protein>
<keyword evidence="2" id="KW-1185">Reference proteome</keyword>